<dbReference type="AlphaFoldDB" id="A0A392MTY8"/>
<evidence type="ECO:0008006" key="3">
    <source>
        <dbReference type="Google" id="ProtNLM"/>
    </source>
</evidence>
<organism evidence="1 2">
    <name type="scientific">Trifolium medium</name>
    <dbReference type="NCBI Taxonomy" id="97028"/>
    <lineage>
        <taxon>Eukaryota</taxon>
        <taxon>Viridiplantae</taxon>
        <taxon>Streptophyta</taxon>
        <taxon>Embryophyta</taxon>
        <taxon>Tracheophyta</taxon>
        <taxon>Spermatophyta</taxon>
        <taxon>Magnoliopsida</taxon>
        <taxon>eudicotyledons</taxon>
        <taxon>Gunneridae</taxon>
        <taxon>Pentapetalae</taxon>
        <taxon>rosids</taxon>
        <taxon>fabids</taxon>
        <taxon>Fabales</taxon>
        <taxon>Fabaceae</taxon>
        <taxon>Papilionoideae</taxon>
        <taxon>50 kb inversion clade</taxon>
        <taxon>NPAAA clade</taxon>
        <taxon>Hologalegina</taxon>
        <taxon>IRL clade</taxon>
        <taxon>Trifolieae</taxon>
        <taxon>Trifolium</taxon>
    </lineage>
</organism>
<accession>A0A392MTY8</accession>
<name>A0A392MTY8_9FABA</name>
<evidence type="ECO:0000313" key="2">
    <source>
        <dbReference type="Proteomes" id="UP000265520"/>
    </source>
</evidence>
<evidence type="ECO:0000313" key="1">
    <source>
        <dbReference type="EMBL" id="MCH91006.1"/>
    </source>
</evidence>
<gene>
    <name evidence="1" type="ORF">A2U01_0011930</name>
</gene>
<protein>
    <recommendedName>
        <fullName evidence="3">Retrovirus-related Pol polyprotein from transposon TNT 1-94</fullName>
    </recommendedName>
</protein>
<reference evidence="1 2" key="1">
    <citation type="journal article" date="2018" name="Front. Plant Sci.">
        <title>Red Clover (Trifolium pratense) and Zigzag Clover (T. medium) - A Picture of Genomic Similarities and Differences.</title>
        <authorList>
            <person name="Dluhosova J."/>
            <person name="Istvanek J."/>
            <person name="Nedelnik J."/>
            <person name="Repkova J."/>
        </authorList>
    </citation>
    <scope>NUCLEOTIDE SEQUENCE [LARGE SCALE GENOMIC DNA]</scope>
    <source>
        <strain evidence="2">cv. 10/8</strain>
        <tissue evidence="1">Leaf</tissue>
    </source>
</reference>
<proteinExistence type="predicted"/>
<dbReference type="Proteomes" id="UP000265520">
    <property type="component" value="Unassembled WGS sequence"/>
</dbReference>
<comment type="caution">
    <text evidence="1">The sequence shown here is derived from an EMBL/GenBank/DDBJ whole genome shotgun (WGS) entry which is preliminary data.</text>
</comment>
<feature type="non-terminal residue" evidence="1">
    <location>
        <position position="138"/>
    </location>
</feature>
<keyword evidence="2" id="KW-1185">Reference proteome</keyword>
<dbReference type="EMBL" id="LXQA010019484">
    <property type="protein sequence ID" value="MCH91006.1"/>
    <property type="molecule type" value="Genomic_DNA"/>
</dbReference>
<sequence>MRLGNCKNSVSDFLLCIQNLIGSVNAIGVPISVREHLDIILEGLPQDFESTVNLMSGKFGSDSIEEVETLLLFHEACLYQFCKQMLFAATENLTVSLHGQLQHPCLRTPLLKLMLLKMPLLPLITRPTTLKVAVAAVA</sequence>